<name>A0AAV7PPD1_PLEWA</name>
<protein>
    <submittedName>
        <fullName evidence="1">Uncharacterized protein</fullName>
    </submittedName>
</protein>
<evidence type="ECO:0000313" key="2">
    <source>
        <dbReference type="Proteomes" id="UP001066276"/>
    </source>
</evidence>
<sequence>MAASHASSPSTEALKFFLTGSALHWKQAYPYRVLQPIQHRVQAWIGPDATRRQRTHVLVGDQLGIGPQWGHSQDIWQASDKVRVVSGPALRSSDLPVCQRPRLPKIKKKRIQASDKVRVVSGPALRSSDLPVCQRPRLPKIKKKRIQVE</sequence>
<evidence type="ECO:0000313" key="1">
    <source>
        <dbReference type="EMBL" id="KAJ1130161.1"/>
    </source>
</evidence>
<organism evidence="1 2">
    <name type="scientific">Pleurodeles waltl</name>
    <name type="common">Iberian ribbed newt</name>
    <dbReference type="NCBI Taxonomy" id="8319"/>
    <lineage>
        <taxon>Eukaryota</taxon>
        <taxon>Metazoa</taxon>
        <taxon>Chordata</taxon>
        <taxon>Craniata</taxon>
        <taxon>Vertebrata</taxon>
        <taxon>Euteleostomi</taxon>
        <taxon>Amphibia</taxon>
        <taxon>Batrachia</taxon>
        <taxon>Caudata</taxon>
        <taxon>Salamandroidea</taxon>
        <taxon>Salamandridae</taxon>
        <taxon>Pleurodelinae</taxon>
        <taxon>Pleurodeles</taxon>
    </lineage>
</organism>
<comment type="caution">
    <text evidence="1">The sequence shown here is derived from an EMBL/GenBank/DDBJ whole genome shotgun (WGS) entry which is preliminary data.</text>
</comment>
<dbReference type="Proteomes" id="UP001066276">
    <property type="component" value="Chromosome 7"/>
</dbReference>
<dbReference type="EMBL" id="JANPWB010000011">
    <property type="protein sequence ID" value="KAJ1130161.1"/>
    <property type="molecule type" value="Genomic_DNA"/>
</dbReference>
<accession>A0AAV7PPD1</accession>
<dbReference type="AlphaFoldDB" id="A0AAV7PPD1"/>
<proteinExistence type="predicted"/>
<gene>
    <name evidence="1" type="ORF">NDU88_008517</name>
</gene>
<reference evidence="1" key="1">
    <citation type="journal article" date="2022" name="bioRxiv">
        <title>Sequencing and chromosome-scale assembly of the giantPleurodeles waltlgenome.</title>
        <authorList>
            <person name="Brown T."/>
            <person name="Elewa A."/>
            <person name="Iarovenko S."/>
            <person name="Subramanian E."/>
            <person name="Araus A.J."/>
            <person name="Petzold A."/>
            <person name="Susuki M."/>
            <person name="Suzuki K.-i.T."/>
            <person name="Hayashi T."/>
            <person name="Toyoda A."/>
            <person name="Oliveira C."/>
            <person name="Osipova E."/>
            <person name="Leigh N.D."/>
            <person name="Simon A."/>
            <person name="Yun M.H."/>
        </authorList>
    </citation>
    <scope>NUCLEOTIDE SEQUENCE</scope>
    <source>
        <strain evidence="1">20211129_DDA</strain>
        <tissue evidence="1">Liver</tissue>
    </source>
</reference>
<keyword evidence="2" id="KW-1185">Reference proteome</keyword>